<comment type="caution">
    <text evidence="2">The sequence shown here is derived from an EMBL/GenBank/DDBJ whole genome shotgun (WGS) entry which is preliminary data.</text>
</comment>
<keyword evidence="3" id="KW-1185">Reference proteome</keyword>
<feature type="transmembrane region" description="Helical" evidence="1">
    <location>
        <begin position="81"/>
        <end position="104"/>
    </location>
</feature>
<keyword evidence="1" id="KW-0812">Transmembrane</keyword>
<protein>
    <submittedName>
        <fullName evidence="2">Uncharacterized protein</fullName>
    </submittedName>
</protein>
<dbReference type="Proteomes" id="UP001583280">
    <property type="component" value="Unassembled WGS sequence"/>
</dbReference>
<accession>A0ABR3Z374</accession>
<evidence type="ECO:0000313" key="3">
    <source>
        <dbReference type="Proteomes" id="UP001583280"/>
    </source>
</evidence>
<reference evidence="2 3" key="1">
    <citation type="journal article" date="2024" name="IMA Fungus">
        <title>IMA Genome - F19 : A genome assembly and annotation guide to empower mycologists, including annotated draft genome sequences of Ceratocystis pirilliformis, Diaporthe australafricana, Fusarium ophioides, Paecilomyces lecythidis, and Sporothrix stenoceras.</title>
        <authorList>
            <person name="Aylward J."/>
            <person name="Wilson A.M."/>
            <person name="Visagie C.M."/>
            <person name="Spraker J."/>
            <person name="Barnes I."/>
            <person name="Buitendag C."/>
            <person name="Ceriani C."/>
            <person name="Del Mar Angel L."/>
            <person name="du Plessis D."/>
            <person name="Fuchs T."/>
            <person name="Gasser K."/>
            <person name="Kramer D."/>
            <person name="Li W."/>
            <person name="Munsamy K."/>
            <person name="Piso A."/>
            <person name="Price J.L."/>
            <person name="Sonnekus B."/>
            <person name="Thomas C."/>
            <person name="van der Nest A."/>
            <person name="van Dijk A."/>
            <person name="van Heerden A."/>
            <person name="van Vuuren N."/>
            <person name="Yilmaz N."/>
            <person name="Duong T.A."/>
            <person name="van der Merwe N.A."/>
            <person name="Wingfield M.J."/>
            <person name="Wingfield B.D."/>
        </authorList>
    </citation>
    <scope>NUCLEOTIDE SEQUENCE [LARGE SCALE GENOMIC DNA]</scope>
    <source>
        <strain evidence="2 3">CMW 12675</strain>
    </source>
</reference>
<dbReference type="EMBL" id="JAWDJO010000088">
    <property type="protein sequence ID" value="KAL1894622.1"/>
    <property type="molecule type" value="Genomic_DNA"/>
</dbReference>
<keyword evidence="1" id="KW-1133">Transmembrane helix</keyword>
<evidence type="ECO:0000313" key="2">
    <source>
        <dbReference type="EMBL" id="KAL1894622.1"/>
    </source>
</evidence>
<gene>
    <name evidence="2" type="ORF">Cpir12675_003611</name>
</gene>
<name>A0ABR3Z374_9PEZI</name>
<proteinExistence type="predicted"/>
<keyword evidence="1" id="KW-0472">Membrane</keyword>
<organism evidence="2 3">
    <name type="scientific">Ceratocystis pirilliformis</name>
    <dbReference type="NCBI Taxonomy" id="259994"/>
    <lineage>
        <taxon>Eukaryota</taxon>
        <taxon>Fungi</taxon>
        <taxon>Dikarya</taxon>
        <taxon>Ascomycota</taxon>
        <taxon>Pezizomycotina</taxon>
        <taxon>Sordariomycetes</taxon>
        <taxon>Hypocreomycetidae</taxon>
        <taxon>Microascales</taxon>
        <taxon>Ceratocystidaceae</taxon>
        <taxon>Ceratocystis</taxon>
    </lineage>
</organism>
<sequence length="586" mass="67318">MGRFGAAVAGHTKAWQRVLPMHSCTRTRARTRARTRTPHIRPLSSFTSGRPTAPFLSAHSRQLRAYFTVKKRKFRQHEIKLLFRFAAGWLGFLVIVVPAATMALKQYQVDQLVPVPSEWSTTLSTERKHIMDLLEPGAIGSNGQALRVFASVCSCLDMLESWEWDGEGVQAQPHIIMKYGLLAAGLDVSMKSEEWRREYYTLLMSAARAAEYVPYYSWDTRTNSFINPTLITTPENPDPPCRRRHYQKDCIESFIVPENFYRKIMTTKGFNEKQKLDAMLLCATFLDFKDRSSEAEEIFNEAFALVSKNSKMPLFDPKTLILNEDAGPPSENLLNVLTEYLTLKAQKKRLNVALPAMISILKARRSLPNYPPIPTDADALLRHWQPSILEQLHNIFRTPGYPPPPPDGSQPPWRSPEELCEEAKLSIYIGEMMFAGTHKEDGIVWTREGIDSAEAELEVLWKDDPTASVRAATAACRQCLIVGFKNWAQMTEVMLQAQKERDAAAWEHIKDLRHRLMHGEIPWWERWWRGLSLDDVNARFDQARRGKSDRWIVERRLAFAKQTRDREILQNVRPPPVGWLALFRTL</sequence>
<evidence type="ECO:0000256" key="1">
    <source>
        <dbReference type="SAM" id="Phobius"/>
    </source>
</evidence>